<accession>A0A9Q5QZ74</accession>
<feature type="transmembrane region" description="Helical" evidence="1">
    <location>
        <begin position="186"/>
        <end position="203"/>
    </location>
</feature>
<feature type="transmembrane region" description="Helical" evidence="1">
    <location>
        <begin position="75"/>
        <end position="96"/>
    </location>
</feature>
<feature type="transmembrane region" description="Helical" evidence="1">
    <location>
        <begin position="257"/>
        <end position="277"/>
    </location>
</feature>
<feature type="transmembrane region" description="Helical" evidence="1">
    <location>
        <begin position="102"/>
        <end position="121"/>
    </location>
</feature>
<protein>
    <submittedName>
        <fullName evidence="2">Uncharacterized protein</fullName>
    </submittedName>
</protein>
<reference evidence="2 3" key="1">
    <citation type="submission" date="2017-01" db="EMBL/GenBank/DDBJ databases">
        <authorList>
            <person name="Abreu V.A."/>
            <person name="Popin R.V."/>
            <person name="Rigonato J."/>
            <person name="Andreote A.P."/>
            <person name="Schaker P.C."/>
            <person name="Hoff-Risseti C."/>
            <person name="Alvarenga D.O."/>
            <person name="Varani A.M."/>
            <person name="Fiore M.F."/>
        </authorList>
    </citation>
    <scope>NUCLEOTIDE SEQUENCE [LARGE SCALE GENOMIC DNA]</scope>
    <source>
        <strain evidence="2 3">CENA302</strain>
    </source>
</reference>
<dbReference type="EMBL" id="MTPU01000012">
    <property type="protein sequence ID" value="OPH11103.1"/>
    <property type="molecule type" value="Genomic_DNA"/>
</dbReference>
<evidence type="ECO:0000313" key="3">
    <source>
        <dbReference type="Proteomes" id="UP000190056"/>
    </source>
</evidence>
<feature type="transmembrane region" description="Helical" evidence="1">
    <location>
        <begin position="133"/>
        <end position="153"/>
    </location>
</feature>
<dbReference type="Proteomes" id="UP000190056">
    <property type="component" value="Unassembled WGS sequence"/>
</dbReference>
<proteinExistence type="predicted"/>
<keyword evidence="1" id="KW-0812">Transmembrane</keyword>
<organism evidence="2 3">
    <name type="scientific">Cylindrospermopsis raciborskii CENA302</name>
    <dbReference type="NCBI Taxonomy" id="1170768"/>
    <lineage>
        <taxon>Bacteria</taxon>
        <taxon>Bacillati</taxon>
        <taxon>Cyanobacteriota</taxon>
        <taxon>Cyanophyceae</taxon>
        <taxon>Nostocales</taxon>
        <taxon>Aphanizomenonaceae</taxon>
        <taxon>Cylindrospermopsis</taxon>
    </lineage>
</organism>
<feature type="transmembrane region" description="Helical" evidence="1">
    <location>
        <begin position="21"/>
        <end position="39"/>
    </location>
</feature>
<evidence type="ECO:0000256" key="1">
    <source>
        <dbReference type="SAM" id="Phobius"/>
    </source>
</evidence>
<dbReference type="AlphaFoldDB" id="A0A9Q5QZ74"/>
<evidence type="ECO:0000313" key="2">
    <source>
        <dbReference type="EMBL" id="OPH11103.1"/>
    </source>
</evidence>
<keyword evidence="1" id="KW-1133">Transmembrane helix</keyword>
<gene>
    <name evidence="2" type="ORF">CENA302_01870</name>
</gene>
<feature type="transmembrane region" description="Helical" evidence="1">
    <location>
        <begin position="404"/>
        <end position="431"/>
    </location>
</feature>
<keyword evidence="1" id="KW-0472">Membrane</keyword>
<comment type="caution">
    <text evidence="2">The sequence shown here is derived from an EMBL/GenBank/DDBJ whole genome shotgun (WGS) entry which is preliminary data.</text>
</comment>
<feature type="transmembrane region" description="Helical" evidence="1">
    <location>
        <begin position="215"/>
        <end position="245"/>
    </location>
</feature>
<name>A0A9Q5QZ74_9CYAN</name>
<sequence>MKNSHPNNDKSYHFNTSLNRSIGLVYVNTVFFLLLNPFLRFLQLPIGEIDPLGSILSLPVAMYLVLSGKIKARLFCVYVFIFLVLVYALSEIIFNIGDLNFYRFLFSLCLVILPLSSFIFLDTYKNFFSNKLFNLNLYLWTLVAIVQVLFPWIRIPILDQLLSRGVLSAENILSGRGVQSMAVEPAAATYFIVFSIFYSIHLFKSDKITKSNLYVNLTALLALILLTRSATLLTNLLIIILIYYFTKLKRSTFLTSFSLLTVLPLVIFIILPLLGVLGGRFNDFIDFFSNYDFSSSTVDYFLIDFTQNLDGGRLASSLTSYNTLRISPLGLGISNYEENFRNSWVDLYGSDLYLRDSASRASTYAGHVMTIMGIPGLASLILVHCFFCLSSLNSCENIPTYKIISFSIAIFWIYFSSIVTLPIPWVILALVY</sequence>
<feature type="transmembrane region" description="Helical" evidence="1">
    <location>
        <begin position="51"/>
        <end position="68"/>
    </location>
</feature>
<feature type="transmembrane region" description="Helical" evidence="1">
    <location>
        <begin position="364"/>
        <end position="392"/>
    </location>
</feature>